<gene>
    <name evidence="1" type="ORF">NBRC111894_3100</name>
</gene>
<comment type="caution">
    <text evidence="1">The sequence shown here is derived from an EMBL/GenBank/DDBJ whole genome shotgun (WGS) entry which is preliminary data.</text>
</comment>
<accession>A0A4Y1ZEF4</accession>
<name>A0A4Y1ZEF4_9BACL</name>
<reference evidence="1 2" key="1">
    <citation type="submission" date="2017-11" db="EMBL/GenBank/DDBJ databases">
        <title>Draft Genome Sequence of Sporolactobacillus inulinus NBRC 111894 Isolated from Koso, a Japanese Sugar-Vegetable Fermented Beverage.</title>
        <authorList>
            <person name="Chiou T.Y."/>
            <person name="Oshima K."/>
            <person name="Suda W."/>
            <person name="Hattori M."/>
            <person name="Takahashi T."/>
        </authorList>
    </citation>
    <scope>NUCLEOTIDE SEQUENCE [LARGE SCALE GENOMIC DNA]</scope>
    <source>
        <strain evidence="1 2">NBRC111894</strain>
    </source>
</reference>
<evidence type="ECO:0000313" key="2">
    <source>
        <dbReference type="Proteomes" id="UP000319716"/>
    </source>
</evidence>
<organism evidence="1 2">
    <name type="scientific">Sporolactobacillus inulinus</name>
    <dbReference type="NCBI Taxonomy" id="2078"/>
    <lineage>
        <taxon>Bacteria</taxon>
        <taxon>Bacillati</taxon>
        <taxon>Bacillota</taxon>
        <taxon>Bacilli</taxon>
        <taxon>Bacillales</taxon>
        <taxon>Sporolactobacillaceae</taxon>
        <taxon>Sporolactobacillus</taxon>
    </lineage>
</organism>
<dbReference type="Proteomes" id="UP000319716">
    <property type="component" value="Unassembled WGS sequence"/>
</dbReference>
<protein>
    <submittedName>
        <fullName evidence="1">Uncharacterized protein</fullName>
    </submittedName>
</protein>
<dbReference type="AlphaFoldDB" id="A0A4Y1ZEF4"/>
<proteinExistence type="predicted"/>
<evidence type="ECO:0000313" key="1">
    <source>
        <dbReference type="EMBL" id="GAY77546.1"/>
    </source>
</evidence>
<dbReference type="EMBL" id="BEXB01000028">
    <property type="protein sequence ID" value="GAY77546.1"/>
    <property type="molecule type" value="Genomic_DNA"/>
</dbReference>
<sequence length="47" mass="4890">MSMTSTTGKRAAFISGLIWGGLLGATAVFSQLLLPGKRSCSKCSKKV</sequence>